<dbReference type="PROSITE" id="PS50075">
    <property type="entry name" value="CARRIER"/>
    <property type="match status" value="1"/>
</dbReference>
<dbReference type="InterPro" id="IPR000873">
    <property type="entry name" value="AMP-dep_synth/lig_dom"/>
</dbReference>
<dbReference type="Pfam" id="PF13193">
    <property type="entry name" value="AMP-binding_C"/>
    <property type="match status" value="1"/>
</dbReference>
<dbReference type="InterPro" id="IPR001242">
    <property type="entry name" value="Condensation_dom"/>
</dbReference>
<evidence type="ECO:0000256" key="1">
    <source>
        <dbReference type="ARBA" id="ARBA00001957"/>
    </source>
</evidence>
<keyword evidence="6" id="KW-1185">Reference proteome</keyword>
<dbReference type="Gene3D" id="3.40.50.12780">
    <property type="entry name" value="N-terminal domain of ligase-like"/>
    <property type="match status" value="1"/>
</dbReference>
<dbReference type="InterPro" id="IPR006162">
    <property type="entry name" value="Ppantetheine_attach_site"/>
</dbReference>
<evidence type="ECO:0000256" key="3">
    <source>
        <dbReference type="ARBA" id="ARBA00022553"/>
    </source>
</evidence>
<dbReference type="PANTHER" id="PTHR45527">
    <property type="entry name" value="NONRIBOSOMAL PEPTIDE SYNTHETASE"/>
    <property type="match status" value="1"/>
</dbReference>
<protein>
    <submittedName>
        <fullName evidence="5">Amino acid adenylation domain-containing protein</fullName>
    </submittedName>
</protein>
<dbReference type="Pfam" id="PF00668">
    <property type="entry name" value="Condensation"/>
    <property type="match status" value="1"/>
</dbReference>
<dbReference type="SUPFAM" id="SSF47336">
    <property type="entry name" value="ACP-like"/>
    <property type="match status" value="1"/>
</dbReference>
<dbReference type="InterPro" id="IPR009081">
    <property type="entry name" value="PP-bd_ACP"/>
</dbReference>
<sequence length="1275" mass="134053">MTGGWLPLTAAQRGLFFAHELAPDNPCYTTAEVVELTGAVDEERLRAALLAAYDEFEQLRATFRLTPDGPQQRVGPAAGAWLEVVDMDSADAAEEWLRADLAAPMDLATGAVRSALLRLPDAAWWYHAAHHVVLDGYGVQQLLKRVAELYAACDTQSAPERTLDVTSLAELVGSEPADPDGLAAWDARLAAMSGPASLAGREAAPSPRAIKRSIVLSDAQQQAIAQGARRLGVGWPDLVVAAVGGYVARMAGLAAARVGLPLMNRSLPGRGTLPSARTVCTAMNVLPATIPADGTVAEALAATAAEQAALREHPLTRQEELTRRLHARDAGAQLFGAQVNLVPFELEVELAHPDGRRATGAVRNLTAGPVEDLTVCLRGTPGRRRTVRLEIDANPVLYAADEVELHLARLAAWLETYAGADPATRVDDLPLLTERERVWVTEEVNDTAVTRESATLGQRFAEQAARTPDAVALVLGGETRTYGQLLAAARRVAAGLAAQGVGPGDVVGVALPRGFALYEVIHGIQLLGAVYLPLDPDLPEARVAGMLEDAGAALIVAPDTIPDAEPEGALPGADVDGPAYLLFTSGSTGRPKGVLVGHRAIDNRLAWMQHHLPLGVGDRVLHKTPISFDVSIWELFWPLQVGGCVVIAEPGAHRDPRALADLVATEKVTTLHFVPSMLRAFLADRRARERVAAAGVRHVVTSGEALTPDLVAGCAAWFGVPPINLYGPTEAAVDVTCWDCAVGEESVPIGRPVQNTRCFVLDAELRPVPVGVAGELWLGGVQLADGYVGRPDLTAERFVETGYGRLYRTGDLAAWRPDGALRYLGRTDDQVKIRGQRVELGEIESAVAGVPEVAGVAAGVVGQRLVVWFVPGQGVSAETAARALRAAAAARLPESWLPHHWVAVEEIPLGTSGKTDRKRLAASAPPVLEAGAGETGPRGLLEQRLCAVVADVLELPVVGPNADFFALGGDSLRVLRLLGAVEEEVGVTLTLGDVFAHPTPSGLAAIVAGTGERAAETDEVLTLRPAADSEKAPLFLLPPAGGLGWCYTGLLRSLPADQGVHAIQAPGLAEGRPEPVADLDALANRQLAAIRSVVGDGPFHVAGWSLGGMAAHAVAAAARADGQRVDAVVLLDAYPCDQWQHLAEPTEQEALVGVLRLGGLEPPDGPLDRATAVRLLRESGSAVGELPEGVIEGCLASVVESARIVRTSKHAVLPGDLTVLVATAPREESWLDATGWKAYVAGEVRQIEIAATHGDLVRRPVVDEVGAVLAGLLDG</sequence>
<dbReference type="InterPro" id="IPR045851">
    <property type="entry name" value="AMP-bd_C_sf"/>
</dbReference>
<dbReference type="SMART" id="SM00824">
    <property type="entry name" value="PKS_TE"/>
    <property type="match status" value="1"/>
</dbReference>
<dbReference type="InterPro" id="IPR023213">
    <property type="entry name" value="CAT-like_dom_sf"/>
</dbReference>
<dbReference type="Gene3D" id="3.30.559.10">
    <property type="entry name" value="Chloramphenicol acetyltransferase-like domain"/>
    <property type="match status" value="1"/>
</dbReference>
<dbReference type="InterPro" id="IPR036736">
    <property type="entry name" value="ACP-like_sf"/>
</dbReference>
<evidence type="ECO:0000256" key="2">
    <source>
        <dbReference type="ARBA" id="ARBA00022450"/>
    </source>
</evidence>
<dbReference type="Gene3D" id="3.30.300.30">
    <property type="match status" value="1"/>
</dbReference>
<feature type="domain" description="Carrier" evidence="4">
    <location>
        <begin position="936"/>
        <end position="1011"/>
    </location>
</feature>
<dbReference type="InterPro" id="IPR020845">
    <property type="entry name" value="AMP-binding_CS"/>
</dbReference>
<dbReference type="PROSITE" id="PS00012">
    <property type="entry name" value="PHOSPHOPANTETHEINE"/>
    <property type="match status" value="1"/>
</dbReference>
<dbReference type="Pfam" id="PF00501">
    <property type="entry name" value="AMP-binding"/>
    <property type="match status" value="1"/>
</dbReference>
<dbReference type="Gene3D" id="3.40.50.1820">
    <property type="entry name" value="alpha/beta hydrolase"/>
    <property type="match status" value="1"/>
</dbReference>
<dbReference type="InterPro" id="IPR020806">
    <property type="entry name" value="PKS_PP-bd"/>
</dbReference>
<dbReference type="InterPro" id="IPR025110">
    <property type="entry name" value="AMP-bd_C"/>
</dbReference>
<keyword evidence="2" id="KW-0596">Phosphopantetheine</keyword>
<dbReference type="NCBIfam" id="TIGR01733">
    <property type="entry name" value="AA-adenyl-dom"/>
    <property type="match status" value="1"/>
</dbReference>
<reference evidence="5 6" key="1">
    <citation type="submission" date="2024-07" db="EMBL/GenBank/DDBJ databases">
        <authorList>
            <person name="Lee S."/>
            <person name="Kang M."/>
        </authorList>
    </citation>
    <scope>NUCLEOTIDE SEQUENCE [LARGE SCALE GENOMIC DNA]</scope>
    <source>
        <strain evidence="5 6">DS6</strain>
    </source>
</reference>
<comment type="cofactor">
    <cofactor evidence="1">
        <name>pantetheine 4'-phosphate</name>
        <dbReference type="ChEBI" id="CHEBI:47942"/>
    </cofactor>
</comment>
<evidence type="ECO:0000259" key="4">
    <source>
        <dbReference type="PROSITE" id="PS50075"/>
    </source>
</evidence>
<evidence type="ECO:0000313" key="5">
    <source>
        <dbReference type="EMBL" id="MEX0426650.1"/>
    </source>
</evidence>
<dbReference type="InterPro" id="IPR042099">
    <property type="entry name" value="ANL_N_sf"/>
</dbReference>
<dbReference type="SUPFAM" id="SSF53474">
    <property type="entry name" value="alpha/beta-Hydrolases"/>
    <property type="match status" value="1"/>
</dbReference>
<dbReference type="EMBL" id="JBFPJR010000004">
    <property type="protein sequence ID" value="MEX0426650.1"/>
    <property type="molecule type" value="Genomic_DNA"/>
</dbReference>
<name>A0ABV3SUN1_9ACTN</name>
<dbReference type="Gene3D" id="3.30.559.30">
    <property type="entry name" value="Nonribosomal peptide synthetase, condensation domain"/>
    <property type="match status" value="1"/>
</dbReference>
<dbReference type="Pfam" id="PF00550">
    <property type="entry name" value="PP-binding"/>
    <property type="match status" value="1"/>
</dbReference>
<dbReference type="Pfam" id="PF00975">
    <property type="entry name" value="Thioesterase"/>
    <property type="match status" value="1"/>
</dbReference>
<dbReference type="Proteomes" id="UP001556631">
    <property type="component" value="Unassembled WGS sequence"/>
</dbReference>
<organism evidence="5 6">
    <name type="scientific">Nocardioides eburneus</name>
    <dbReference type="NCBI Taxonomy" id="3231482"/>
    <lineage>
        <taxon>Bacteria</taxon>
        <taxon>Bacillati</taxon>
        <taxon>Actinomycetota</taxon>
        <taxon>Actinomycetes</taxon>
        <taxon>Propionibacteriales</taxon>
        <taxon>Nocardioidaceae</taxon>
        <taxon>Nocardioides</taxon>
    </lineage>
</organism>
<dbReference type="InterPro" id="IPR029058">
    <property type="entry name" value="AB_hydrolase_fold"/>
</dbReference>
<evidence type="ECO:0000313" key="6">
    <source>
        <dbReference type="Proteomes" id="UP001556631"/>
    </source>
</evidence>
<dbReference type="InterPro" id="IPR010071">
    <property type="entry name" value="AA_adenyl_dom"/>
</dbReference>
<proteinExistence type="predicted"/>
<dbReference type="SUPFAM" id="SSF52777">
    <property type="entry name" value="CoA-dependent acyltransferases"/>
    <property type="match status" value="2"/>
</dbReference>
<comment type="caution">
    <text evidence="5">The sequence shown here is derived from an EMBL/GenBank/DDBJ whole genome shotgun (WGS) entry which is preliminary data.</text>
</comment>
<dbReference type="SUPFAM" id="SSF56801">
    <property type="entry name" value="Acetyl-CoA synthetase-like"/>
    <property type="match status" value="1"/>
</dbReference>
<dbReference type="RefSeq" id="WP_367991370.1">
    <property type="nucleotide sequence ID" value="NZ_JBFPJR010000004.1"/>
</dbReference>
<dbReference type="InterPro" id="IPR020802">
    <property type="entry name" value="TesA-like"/>
</dbReference>
<dbReference type="PROSITE" id="PS00455">
    <property type="entry name" value="AMP_BINDING"/>
    <property type="match status" value="1"/>
</dbReference>
<keyword evidence="3" id="KW-0597">Phosphoprotein</keyword>
<gene>
    <name evidence="5" type="ORF">AB3X52_03385</name>
</gene>
<accession>A0ABV3SUN1</accession>
<dbReference type="SMART" id="SM00823">
    <property type="entry name" value="PKS_PP"/>
    <property type="match status" value="1"/>
</dbReference>
<dbReference type="PANTHER" id="PTHR45527:SF1">
    <property type="entry name" value="FATTY ACID SYNTHASE"/>
    <property type="match status" value="1"/>
</dbReference>
<dbReference type="InterPro" id="IPR001031">
    <property type="entry name" value="Thioesterase"/>
</dbReference>